<sequence length="143" mass="15955">MRSELDSLKSEVESVRQRLTRIEKLIAVGNGQNNFTSELLGVEFHVCEQSVFEGIADSSSYRIRRSIEKLKAHGAVTVSKIEVGSAANRAGLQVGDHLLRVGTQPTESGDDINSIDECSPIDRMRFFAIRGQEVYYGYFAFDH</sequence>
<dbReference type="InterPro" id="IPR001478">
    <property type="entry name" value="PDZ"/>
</dbReference>
<protein>
    <submittedName>
        <fullName evidence="2">PDZ domain-containing protein</fullName>
    </submittedName>
</protein>
<accession>A0ABT7PFX8</accession>
<evidence type="ECO:0000259" key="1">
    <source>
        <dbReference type="Pfam" id="PF00595"/>
    </source>
</evidence>
<dbReference type="SUPFAM" id="SSF50156">
    <property type="entry name" value="PDZ domain-like"/>
    <property type="match status" value="1"/>
</dbReference>
<dbReference type="Pfam" id="PF00595">
    <property type="entry name" value="PDZ"/>
    <property type="match status" value="1"/>
</dbReference>
<name>A0ABT7PFX8_9BACT</name>
<gene>
    <name evidence="2" type="ORF">QTN89_06865</name>
</gene>
<proteinExistence type="predicted"/>
<evidence type="ECO:0000313" key="3">
    <source>
        <dbReference type="Proteomes" id="UP001239462"/>
    </source>
</evidence>
<evidence type="ECO:0000313" key="2">
    <source>
        <dbReference type="EMBL" id="MDM4015146.1"/>
    </source>
</evidence>
<organism evidence="2 3">
    <name type="scientific">Roseiconus lacunae</name>
    <dbReference type="NCBI Taxonomy" id="2605694"/>
    <lineage>
        <taxon>Bacteria</taxon>
        <taxon>Pseudomonadati</taxon>
        <taxon>Planctomycetota</taxon>
        <taxon>Planctomycetia</taxon>
        <taxon>Pirellulales</taxon>
        <taxon>Pirellulaceae</taxon>
        <taxon>Roseiconus</taxon>
    </lineage>
</organism>
<dbReference type="EMBL" id="JASZZN010000004">
    <property type="protein sequence ID" value="MDM4015146.1"/>
    <property type="molecule type" value="Genomic_DNA"/>
</dbReference>
<dbReference type="InterPro" id="IPR036034">
    <property type="entry name" value="PDZ_sf"/>
</dbReference>
<comment type="caution">
    <text evidence="2">The sequence shown here is derived from an EMBL/GenBank/DDBJ whole genome shotgun (WGS) entry which is preliminary data.</text>
</comment>
<keyword evidence="3" id="KW-1185">Reference proteome</keyword>
<dbReference type="Gene3D" id="2.30.42.10">
    <property type="match status" value="1"/>
</dbReference>
<dbReference type="RefSeq" id="WP_149496391.1">
    <property type="nucleotide sequence ID" value="NZ_JASZZN010000004.1"/>
</dbReference>
<dbReference type="Proteomes" id="UP001239462">
    <property type="component" value="Unassembled WGS sequence"/>
</dbReference>
<reference evidence="2 3" key="1">
    <citation type="submission" date="2023-06" db="EMBL/GenBank/DDBJ databases">
        <title>Roseiconus lacunae JC819 isolated from Gulf of Mannar region, Tamil Nadu.</title>
        <authorList>
            <person name="Pk S."/>
            <person name="Ch S."/>
            <person name="Ch V.R."/>
        </authorList>
    </citation>
    <scope>NUCLEOTIDE SEQUENCE [LARGE SCALE GENOMIC DNA]</scope>
    <source>
        <strain evidence="2 3">JC819</strain>
    </source>
</reference>
<feature type="domain" description="PDZ" evidence="1">
    <location>
        <begin position="74"/>
        <end position="108"/>
    </location>
</feature>